<dbReference type="AlphaFoldDB" id="C1MZL5"/>
<protein>
    <submittedName>
        <fullName evidence="2">Predicted protein</fullName>
    </submittedName>
</protein>
<dbReference type="Gene3D" id="3.90.180.10">
    <property type="entry name" value="Medium-chain alcohol dehydrogenases, catalytic domain"/>
    <property type="match status" value="1"/>
</dbReference>
<dbReference type="SUPFAM" id="SSF51735">
    <property type="entry name" value="NAD(P)-binding Rossmann-fold domains"/>
    <property type="match status" value="1"/>
</dbReference>
<dbReference type="CDD" id="cd08267">
    <property type="entry name" value="MDR1"/>
    <property type="match status" value="1"/>
</dbReference>
<organism evidence="3">
    <name type="scientific">Micromonas pusilla (strain CCMP1545)</name>
    <name type="common">Picoplanktonic green alga</name>
    <dbReference type="NCBI Taxonomy" id="564608"/>
    <lineage>
        <taxon>Eukaryota</taxon>
        <taxon>Viridiplantae</taxon>
        <taxon>Chlorophyta</taxon>
        <taxon>Mamiellophyceae</taxon>
        <taxon>Mamiellales</taxon>
        <taxon>Mamiellaceae</taxon>
        <taxon>Micromonas</taxon>
    </lineage>
</organism>
<dbReference type="OrthoDB" id="48317at2759"/>
<dbReference type="Pfam" id="PF08240">
    <property type="entry name" value="ADH_N"/>
    <property type="match status" value="1"/>
</dbReference>
<dbReference type="OMA" id="THIKAWI"/>
<dbReference type="InterPro" id="IPR013149">
    <property type="entry name" value="ADH-like_C"/>
</dbReference>
<dbReference type="InterPro" id="IPR020843">
    <property type="entry name" value="ER"/>
</dbReference>
<dbReference type="SMART" id="SM00829">
    <property type="entry name" value="PKS_ER"/>
    <property type="match status" value="1"/>
</dbReference>
<dbReference type="PANTHER" id="PTHR11695:SF294">
    <property type="entry name" value="RETICULON-4-INTERACTING PROTEIN 1, MITOCHONDRIAL"/>
    <property type="match status" value="1"/>
</dbReference>
<dbReference type="EMBL" id="GG663743">
    <property type="protein sequence ID" value="EEH54624.1"/>
    <property type="molecule type" value="Genomic_DNA"/>
</dbReference>
<evidence type="ECO:0000313" key="2">
    <source>
        <dbReference type="EMBL" id="EEH54624.1"/>
    </source>
</evidence>
<dbReference type="InterPro" id="IPR013154">
    <property type="entry name" value="ADH-like_N"/>
</dbReference>
<dbReference type="SUPFAM" id="SSF50129">
    <property type="entry name" value="GroES-like"/>
    <property type="match status" value="1"/>
</dbReference>
<dbReference type="InterPro" id="IPR011032">
    <property type="entry name" value="GroES-like_sf"/>
</dbReference>
<dbReference type="GeneID" id="9686680"/>
<feature type="domain" description="Enoyl reductase (ER)" evidence="1">
    <location>
        <begin position="8"/>
        <end position="311"/>
    </location>
</feature>
<name>C1MZL5_MICPC</name>
<proteinExistence type="predicted"/>
<dbReference type="RefSeq" id="XP_003060974.1">
    <property type="nucleotide sequence ID" value="XM_003060928.1"/>
</dbReference>
<dbReference type="KEGG" id="mpp:MICPUCDRAFT_60773"/>
<dbReference type="GO" id="GO:0016491">
    <property type="term" value="F:oxidoreductase activity"/>
    <property type="evidence" value="ECO:0007669"/>
    <property type="project" value="InterPro"/>
</dbReference>
<dbReference type="Pfam" id="PF00107">
    <property type="entry name" value="ADH_zinc_N"/>
    <property type="match status" value="1"/>
</dbReference>
<dbReference type="Gene3D" id="3.40.50.720">
    <property type="entry name" value="NAD(P)-binding Rossmann-like Domain"/>
    <property type="match status" value="1"/>
</dbReference>
<dbReference type="PANTHER" id="PTHR11695">
    <property type="entry name" value="ALCOHOL DEHYDROGENASE RELATED"/>
    <property type="match status" value="1"/>
</dbReference>
<gene>
    <name evidence="2" type="ORF">MICPUCDRAFT_60773</name>
</gene>
<dbReference type="Proteomes" id="UP000001876">
    <property type="component" value="Unassembled WGS sequence"/>
</dbReference>
<dbReference type="InterPro" id="IPR036291">
    <property type="entry name" value="NAD(P)-bd_dom_sf"/>
</dbReference>
<dbReference type="InterPro" id="IPR050700">
    <property type="entry name" value="YIM1/Zinc_Alcohol_DH_Fams"/>
</dbReference>
<evidence type="ECO:0000259" key="1">
    <source>
        <dbReference type="SMART" id="SM00829"/>
    </source>
</evidence>
<dbReference type="STRING" id="564608.C1MZL5"/>
<keyword evidence="3" id="KW-1185">Reference proteome</keyword>
<dbReference type="eggNOG" id="KOG1198">
    <property type="taxonomic scope" value="Eukaryota"/>
</dbReference>
<evidence type="ECO:0000313" key="3">
    <source>
        <dbReference type="Proteomes" id="UP000001876"/>
    </source>
</evidence>
<accession>C1MZL5</accession>
<sequence>MQAAVRLGNGLIMHQRDVPIPSPTEPGQVRVKVHAAGTNPVDYKLPKLVAGPIAGIDVAGVVDAVAPGAPPGAAFDVGDEVFGFATGGSVAEYALADASKLASKPETMTFVDAAAMPTAYVTSYQALFEHGEMRPGARVLIIGASGGCGLAACQLAAAGGAAEIVAVCSSRNAQLCADAGATEAFDYADDERMQELLTRRFDLVYDAASGSGAGEDYRGFGMDVLAEPRGRRVAINGGFGEWFATLTGWGRGERDRLMLTRQDGEELTKIVELLGGEPSPVIDRVFELDLSGVNLGFARQKSRRARGKIVIKVV</sequence>
<reference evidence="2 3" key="1">
    <citation type="journal article" date="2009" name="Science">
        <title>Green evolution and dynamic adaptations revealed by genomes of the marine picoeukaryotes Micromonas.</title>
        <authorList>
            <person name="Worden A.Z."/>
            <person name="Lee J.H."/>
            <person name="Mock T."/>
            <person name="Rouze P."/>
            <person name="Simmons M.P."/>
            <person name="Aerts A.L."/>
            <person name="Allen A.E."/>
            <person name="Cuvelier M.L."/>
            <person name="Derelle E."/>
            <person name="Everett M.V."/>
            <person name="Foulon E."/>
            <person name="Grimwood J."/>
            <person name="Gundlach H."/>
            <person name="Henrissat B."/>
            <person name="Napoli C."/>
            <person name="McDonald S.M."/>
            <person name="Parker M.S."/>
            <person name="Rombauts S."/>
            <person name="Salamov A."/>
            <person name="Von Dassow P."/>
            <person name="Badger J.H."/>
            <person name="Coutinho P.M."/>
            <person name="Demir E."/>
            <person name="Dubchak I."/>
            <person name="Gentemann C."/>
            <person name="Eikrem W."/>
            <person name="Gready J.E."/>
            <person name="John U."/>
            <person name="Lanier W."/>
            <person name="Lindquist E.A."/>
            <person name="Lucas S."/>
            <person name="Mayer K.F."/>
            <person name="Moreau H."/>
            <person name="Not F."/>
            <person name="Otillar R."/>
            <person name="Panaud O."/>
            <person name="Pangilinan J."/>
            <person name="Paulsen I."/>
            <person name="Piegu B."/>
            <person name="Poliakov A."/>
            <person name="Robbens S."/>
            <person name="Schmutz J."/>
            <person name="Toulza E."/>
            <person name="Wyss T."/>
            <person name="Zelensky A."/>
            <person name="Zhou K."/>
            <person name="Armbrust E.V."/>
            <person name="Bhattacharya D."/>
            <person name="Goodenough U.W."/>
            <person name="Van de Peer Y."/>
            <person name="Grigoriev I.V."/>
        </authorList>
    </citation>
    <scope>NUCLEOTIDE SEQUENCE [LARGE SCALE GENOMIC DNA]</scope>
    <source>
        <strain evidence="2 3">CCMP1545</strain>
    </source>
</reference>